<gene>
    <name evidence="1" type="ORF">LCGC14_2066860</name>
</gene>
<organism evidence="1">
    <name type="scientific">marine sediment metagenome</name>
    <dbReference type="NCBI Taxonomy" id="412755"/>
    <lineage>
        <taxon>unclassified sequences</taxon>
        <taxon>metagenomes</taxon>
        <taxon>ecological metagenomes</taxon>
    </lineage>
</organism>
<accession>A0A0F9F6W5</accession>
<dbReference type="AlphaFoldDB" id="A0A0F9F6W5"/>
<dbReference type="Pfam" id="PF24175">
    <property type="entry name" value="SU10_adaptor"/>
    <property type="match status" value="1"/>
</dbReference>
<comment type="caution">
    <text evidence="1">The sequence shown here is derived from an EMBL/GenBank/DDBJ whole genome shotgun (WGS) entry which is preliminary data.</text>
</comment>
<proteinExistence type="predicted"/>
<name>A0A0F9F6W5_9ZZZZ</name>
<dbReference type="EMBL" id="LAZR01024717">
    <property type="protein sequence ID" value="KKL74241.1"/>
    <property type="molecule type" value="Genomic_DNA"/>
</dbReference>
<evidence type="ECO:0000313" key="1">
    <source>
        <dbReference type="EMBL" id="KKL74241.1"/>
    </source>
</evidence>
<reference evidence="1" key="1">
    <citation type="journal article" date="2015" name="Nature">
        <title>Complex archaea that bridge the gap between prokaryotes and eukaryotes.</title>
        <authorList>
            <person name="Spang A."/>
            <person name="Saw J.H."/>
            <person name="Jorgensen S.L."/>
            <person name="Zaremba-Niedzwiedzka K."/>
            <person name="Martijn J."/>
            <person name="Lind A.E."/>
            <person name="van Eijk R."/>
            <person name="Schleper C."/>
            <person name="Guy L."/>
            <person name="Ettema T.J."/>
        </authorList>
    </citation>
    <scope>NUCLEOTIDE SEQUENCE</scope>
</reference>
<protein>
    <submittedName>
        <fullName evidence="1">Uncharacterized protein</fullName>
    </submittedName>
</protein>
<dbReference type="InterPro" id="IPR056209">
    <property type="entry name" value="SU10_adaptor"/>
</dbReference>
<sequence>MPFDTFEEIRSDILDRSGATAEANTADFLATTGTQIIRAYHEIANHHPFLWLRADPPAVIATIAPITLGTVIATLDSDAITFSSAPVPSVAGRKILFGGVNEFYRIATHVAGNAAAVLDTPFNGTTNLTATYTVFQDEYALDTDVRHIVGMIVAEDGIRIVQKPEDWILDNFPFPPDPVSPPRFFARIGEQLIRFEGYPDRARRIEYSHTIIPPDLVTGVTPIIPRNFRYVIADGGLFWLYLVRNDNRADPAGILFSGGREKMVEDDLRKRFEIRERAPSRGPWK</sequence>